<dbReference type="PANTHER" id="PTHR47943:SF9">
    <property type="entry name" value="CYTOCHROME P450"/>
    <property type="match status" value="1"/>
</dbReference>
<evidence type="ECO:0000256" key="9">
    <source>
        <dbReference type="ARBA" id="ARBA00023136"/>
    </source>
</evidence>
<dbReference type="PRINTS" id="PR00463">
    <property type="entry name" value="EP450I"/>
</dbReference>
<keyword evidence="7" id="KW-0408">Iron</keyword>
<name>A0A2P5ABQ8_TREOI</name>
<proteinExistence type="inferred from homology"/>
<dbReference type="InterPro" id="IPR002401">
    <property type="entry name" value="Cyt_P450_E_grp-I"/>
</dbReference>
<dbReference type="GO" id="GO:0016020">
    <property type="term" value="C:membrane"/>
    <property type="evidence" value="ECO:0007669"/>
    <property type="project" value="UniProtKB-SubCell"/>
</dbReference>
<comment type="subcellular location">
    <subcellularLocation>
        <location evidence="2">Membrane</location>
    </subcellularLocation>
</comment>
<evidence type="ECO:0000256" key="10">
    <source>
        <dbReference type="SAM" id="Phobius"/>
    </source>
</evidence>
<accession>A0A2P5ABQ8</accession>
<dbReference type="EMBL" id="JXTC01000972">
    <property type="protein sequence ID" value="PON33951.1"/>
    <property type="molecule type" value="Genomic_DNA"/>
</dbReference>
<evidence type="ECO:0000313" key="11">
    <source>
        <dbReference type="EMBL" id="PON33951.1"/>
    </source>
</evidence>
<dbReference type="GO" id="GO:0005506">
    <property type="term" value="F:iron ion binding"/>
    <property type="evidence" value="ECO:0007669"/>
    <property type="project" value="InterPro"/>
</dbReference>
<dbReference type="InterPro" id="IPR001128">
    <property type="entry name" value="Cyt_P450"/>
</dbReference>
<evidence type="ECO:0000256" key="2">
    <source>
        <dbReference type="ARBA" id="ARBA00004370"/>
    </source>
</evidence>
<gene>
    <name evidence="11" type="ORF">TorRG33x02_354140</name>
</gene>
<comment type="similarity">
    <text evidence="3">Belongs to the cytochrome P450 family.</text>
</comment>
<keyword evidence="5" id="KW-0479">Metal-binding</keyword>
<evidence type="ECO:0000256" key="4">
    <source>
        <dbReference type="ARBA" id="ARBA00022617"/>
    </source>
</evidence>
<comment type="caution">
    <text evidence="11">The sequence shown here is derived from an EMBL/GenBank/DDBJ whole genome shotgun (WGS) entry which is preliminary data.</text>
</comment>
<comment type="cofactor">
    <cofactor evidence="1">
        <name>heme</name>
        <dbReference type="ChEBI" id="CHEBI:30413"/>
    </cofactor>
</comment>
<keyword evidence="8" id="KW-0503">Monooxygenase</keyword>
<evidence type="ECO:0000256" key="8">
    <source>
        <dbReference type="ARBA" id="ARBA00023033"/>
    </source>
</evidence>
<dbReference type="GO" id="GO:0004497">
    <property type="term" value="F:monooxygenase activity"/>
    <property type="evidence" value="ECO:0007669"/>
    <property type="project" value="UniProtKB-KW"/>
</dbReference>
<evidence type="ECO:0000256" key="7">
    <source>
        <dbReference type="ARBA" id="ARBA00023004"/>
    </source>
</evidence>
<dbReference type="PANTHER" id="PTHR47943">
    <property type="entry name" value="CYTOCHROME P450 93A3-LIKE"/>
    <property type="match status" value="1"/>
</dbReference>
<dbReference type="STRING" id="63057.A0A2P5ABQ8"/>
<keyword evidence="9 10" id="KW-0472">Membrane</keyword>
<keyword evidence="6" id="KW-0560">Oxidoreductase</keyword>
<reference evidence="12" key="1">
    <citation type="submission" date="2016-06" db="EMBL/GenBank/DDBJ databases">
        <title>Parallel loss of symbiosis genes in relatives of nitrogen-fixing non-legume Parasponia.</title>
        <authorList>
            <person name="Van Velzen R."/>
            <person name="Holmer R."/>
            <person name="Bu F."/>
            <person name="Rutten L."/>
            <person name="Van Zeijl A."/>
            <person name="Liu W."/>
            <person name="Santuari L."/>
            <person name="Cao Q."/>
            <person name="Sharma T."/>
            <person name="Shen D."/>
            <person name="Roswanjaya Y."/>
            <person name="Wardhani T."/>
            <person name="Kalhor M.S."/>
            <person name="Jansen J."/>
            <person name="Van den Hoogen J."/>
            <person name="Gungor B."/>
            <person name="Hartog M."/>
            <person name="Hontelez J."/>
            <person name="Verver J."/>
            <person name="Yang W.-C."/>
            <person name="Schijlen E."/>
            <person name="Repin R."/>
            <person name="Schilthuizen M."/>
            <person name="Schranz E."/>
            <person name="Heidstra R."/>
            <person name="Miyata K."/>
            <person name="Fedorova E."/>
            <person name="Kohlen W."/>
            <person name="Bisseling T."/>
            <person name="Smit S."/>
            <person name="Geurts R."/>
        </authorList>
    </citation>
    <scope>NUCLEOTIDE SEQUENCE [LARGE SCALE GENOMIC DNA]</scope>
    <source>
        <strain evidence="12">cv. RG33-2</strain>
    </source>
</reference>
<dbReference type="SUPFAM" id="SSF48264">
    <property type="entry name" value="Cytochrome P450"/>
    <property type="match status" value="1"/>
</dbReference>
<dbReference type="OrthoDB" id="1470350at2759"/>
<keyword evidence="12" id="KW-1185">Reference proteome</keyword>
<keyword evidence="4" id="KW-0349">Heme</keyword>
<evidence type="ECO:0000256" key="5">
    <source>
        <dbReference type="ARBA" id="ARBA00022723"/>
    </source>
</evidence>
<keyword evidence="10" id="KW-0812">Transmembrane</keyword>
<dbReference type="Proteomes" id="UP000237000">
    <property type="component" value="Unassembled WGS sequence"/>
</dbReference>
<dbReference type="InterPro" id="IPR036396">
    <property type="entry name" value="Cyt_P450_sf"/>
</dbReference>
<sequence length="209" mass="22783">MPSPTTLAIFLVILGSLCSILLLRAAQSRRKHVRKLPPGPRPLPIIGNLHMLTTLPHRGLQNLAKKYGPIMSLWLGQVPTVVVSSPEAAELFLKTNDTVFASRPKLCTLQLLSASKIEPFAAVRGEEVGSLVEWLKGAAAAREAVDVSRKVGELIADLSCRIILGRIVDDTYDLRGLVQEGMALTGAFNIADYVPYLAPFDLQVCDRIF</sequence>
<evidence type="ECO:0000256" key="6">
    <source>
        <dbReference type="ARBA" id="ARBA00023002"/>
    </source>
</evidence>
<dbReference type="Gene3D" id="1.10.630.10">
    <property type="entry name" value="Cytochrome P450"/>
    <property type="match status" value="1"/>
</dbReference>
<evidence type="ECO:0000256" key="3">
    <source>
        <dbReference type="ARBA" id="ARBA00010617"/>
    </source>
</evidence>
<dbReference type="GO" id="GO:0020037">
    <property type="term" value="F:heme binding"/>
    <property type="evidence" value="ECO:0007669"/>
    <property type="project" value="InterPro"/>
</dbReference>
<evidence type="ECO:0000313" key="12">
    <source>
        <dbReference type="Proteomes" id="UP000237000"/>
    </source>
</evidence>
<dbReference type="GO" id="GO:0016705">
    <property type="term" value="F:oxidoreductase activity, acting on paired donors, with incorporation or reduction of molecular oxygen"/>
    <property type="evidence" value="ECO:0007669"/>
    <property type="project" value="InterPro"/>
</dbReference>
<dbReference type="InParanoid" id="A0A2P5ABQ8"/>
<organism evidence="11 12">
    <name type="scientific">Trema orientale</name>
    <name type="common">Charcoal tree</name>
    <name type="synonym">Celtis orientalis</name>
    <dbReference type="NCBI Taxonomy" id="63057"/>
    <lineage>
        <taxon>Eukaryota</taxon>
        <taxon>Viridiplantae</taxon>
        <taxon>Streptophyta</taxon>
        <taxon>Embryophyta</taxon>
        <taxon>Tracheophyta</taxon>
        <taxon>Spermatophyta</taxon>
        <taxon>Magnoliopsida</taxon>
        <taxon>eudicotyledons</taxon>
        <taxon>Gunneridae</taxon>
        <taxon>Pentapetalae</taxon>
        <taxon>rosids</taxon>
        <taxon>fabids</taxon>
        <taxon>Rosales</taxon>
        <taxon>Cannabaceae</taxon>
        <taxon>Trema</taxon>
    </lineage>
</organism>
<keyword evidence="10" id="KW-1133">Transmembrane helix</keyword>
<dbReference type="AlphaFoldDB" id="A0A2P5ABQ8"/>
<protein>
    <submittedName>
        <fullName evidence="11">Cytochrome P450, E-class, group I</fullName>
    </submittedName>
</protein>
<dbReference type="Pfam" id="PF00067">
    <property type="entry name" value="p450"/>
    <property type="match status" value="1"/>
</dbReference>
<evidence type="ECO:0000256" key="1">
    <source>
        <dbReference type="ARBA" id="ARBA00001971"/>
    </source>
</evidence>
<feature type="transmembrane region" description="Helical" evidence="10">
    <location>
        <begin position="6"/>
        <end position="26"/>
    </location>
</feature>